<evidence type="ECO:0000256" key="1">
    <source>
        <dbReference type="SAM" id="Phobius"/>
    </source>
</evidence>
<keyword evidence="1" id="KW-0472">Membrane</keyword>
<evidence type="ECO:0000313" key="3">
    <source>
        <dbReference type="Proteomes" id="UP001442364"/>
    </source>
</evidence>
<dbReference type="Proteomes" id="UP001442364">
    <property type="component" value="Unassembled WGS sequence"/>
</dbReference>
<comment type="caution">
    <text evidence="2">The sequence shown here is derived from an EMBL/GenBank/DDBJ whole genome shotgun (WGS) entry which is preliminary data.</text>
</comment>
<reference evidence="2 3" key="1">
    <citation type="submission" date="2024-03" db="EMBL/GenBank/DDBJ databases">
        <title>Human intestinal bacterial collection.</title>
        <authorList>
            <person name="Pauvert C."/>
            <person name="Hitch T.C.A."/>
            <person name="Clavel T."/>
        </authorList>
    </citation>
    <scope>NUCLEOTIDE SEQUENCE [LARGE SCALE GENOMIC DNA]</scope>
    <source>
        <strain evidence="2 3">CLA-AA-H255</strain>
    </source>
</reference>
<proteinExistence type="predicted"/>
<keyword evidence="1" id="KW-0812">Transmembrane</keyword>
<protein>
    <recommendedName>
        <fullName evidence="4">Bypass of forespore C C-terminal domain-containing protein</fullName>
    </recommendedName>
</protein>
<gene>
    <name evidence="2" type="ORF">WMO14_01460</name>
</gene>
<evidence type="ECO:0008006" key="4">
    <source>
        <dbReference type="Google" id="ProtNLM"/>
    </source>
</evidence>
<sequence length="147" mass="16812">MENGIFNRRNVISICVVAAVIVILTIVFLSRSNTGDEHIDDIQKDRVKYEDMQNKRAGTEQVTSQQTVGVSQQNKTYTDNYLLQLQDGQAVIYRGVLKNSDIEYEFYDYAQIDIELLPESIKKECTDGLGLNGEQQLYDFIQAYSIE</sequence>
<dbReference type="RefSeq" id="WP_349153151.1">
    <property type="nucleotide sequence ID" value="NZ_JBBMEQ010000004.1"/>
</dbReference>
<accession>A0ABV1BS19</accession>
<keyword evidence="3" id="KW-1185">Reference proteome</keyword>
<feature type="transmembrane region" description="Helical" evidence="1">
    <location>
        <begin position="12"/>
        <end position="30"/>
    </location>
</feature>
<dbReference type="EMBL" id="JBBMER010000001">
    <property type="protein sequence ID" value="MEQ2378554.1"/>
    <property type="molecule type" value="Genomic_DNA"/>
</dbReference>
<keyword evidence="1" id="KW-1133">Transmembrane helix</keyword>
<organism evidence="2 3">
    <name type="scientific">[Lactobacillus] rogosae</name>
    <dbReference type="NCBI Taxonomy" id="706562"/>
    <lineage>
        <taxon>Bacteria</taxon>
        <taxon>Bacillati</taxon>
        <taxon>Bacillota</taxon>
        <taxon>Clostridia</taxon>
        <taxon>Lachnospirales</taxon>
        <taxon>Lachnospiraceae</taxon>
        <taxon>Lachnospira</taxon>
    </lineage>
</organism>
<evidence type="ECO:0000313" key="2">
    <source>
        <dbReference type="EMBL" id="MEQ2378554.1"/>
    </source>
</evidence>
<name>A0ABV1BS19_9FIRM</name>